<reference evidence="3" key="1">
    <citation type="journal article" date="2014" name="Int. J. Syst. Evol. Microbiol.">
        <title>Complete genome sequence of Corynebacterium casei LMG S-19264T (=DSM 44701T), isolated from a smear-ripened cheese.</title>
        <authorList>
            <consortium name="US DOE Joint Genome Institute (JGI-PGF)"/>
            <person name="Walter F."/>
            <person name="Albersmeier A."/>
            <person name="Kalinowski J."/>
            <person name="Ruckert C."/>
        </authorList>
    </citation>
    <scope>NUCLEOTIDE SEQUENCE</scope>
    <source>
        <strain evidence="3">CCM 7684</strain>
    </source>
</reference>
<dbReference type="InterPro" id="IPR004046">
    <property type="entry name" value="GST_C"/>
</dbReference>
<dbReference type="CDD" id="cd03039">
    <property type="entry name" value="GST_N_Sigma_like"/>
    <property type="match status" value="1"/>
</dbReference>
<dbReference type="InterPro" id="IPR010987">
    <property type="entry name" value="Glutathione-S-Trfase_C-like"/>
</dbReference>
<evidence type="ECO:0000259" key="1">
    <source>
        <dbReference type="PROSITE" id="PS50404"/>
    </source>
</evidence>
<dbReference type="InterPro" id="IPR050213">
    <property type="entry name" value="GST_superfamily"/>
</dbReference>
<keyword evidence="4" id="KW-1185">Reference proteome</keyword>
<feature type="domain" description="GST C-terminal" evidence="2">
    <location>
        <begin position="85"/>
        <end position="225"/>
    </location>
</feature>
<dbReference type="SUPFAM" id="SSF52833">
    <property type="entry name" value="Thioredoxin-like"/>
    <property type="match status" value="1"/>
</dbReference>
<sequence length="236" mass="26657">MAYELFYWTGIQGRGEFVRLALEEAGADYTDVAREKGDDVLMPLMKEAKTPPFAPPFLRDGDVLVGQVALILHYLGPKLGLVSADPVEALWTHQIQLTMTDFVAEIHDVHHPIGVGAYYEDQKEEAARRAEEFRADRIPKFLGWFERILSKNDKSGYLVGSALSYADLSLFQIVEGLNYAFPRLMKASSKDWPKAMALSSKIRQRPNIAAYCTSNRRLPFNKNGIFRHYAELDAAD</sequence>
<dbReference type="PROSITE" id="PS50405">
    <property type="entry name" value="GST_CTER"/>
    <property type="match status" value="1"/>
</dbReference>
<dbReference type="AlphaFoldDB" id="A0A8J2YM95"/>
<dbReference type="SUPFAM" id="SSF47616">
    <property type="entry name" value="GST C-terminal domain-like"/>
    <property type="match status" value="1"/>
</dbReference>
<dbReference type="PANTHER" id="PTHR11571:SF263">
    <property type="entry name" value="GLUTATHIONE S-TRANSFERASE"/>
    <property type="match status" value="1"/>
</dbReference>
<dbReference type="Pfam" id="PF14497">
    <property type="entry name" value="GST_C_3"/>
    <property type="match status" value="1"/>
</dbReference>
<dbReference type="SFLD" id="SFLDS00019">
    <property type="entry name" value="Glutathione_Transferase_(cytos"/>
    <property type="match status" value="1"/>
</dbReference>
<dbReference type="RefSeq" id="WP_188410839.1">
    <property type="nucleotide sequence ID" value="NZ_BMCP01000005.1"/>
</dbReference>
<dbReference type="FunFam" id="1.20.1050.10:FF:000051">
    <property type="entry name" value="Glutathione S-transferase"/>
    <property type="match status" value="1"/>
</dbReference>
<gene>
    <name evidence="3" type="ORF">GCM10007276_32100</name>
</gene>
<dbReference type="Gene3D" id="3.40.30.10">
    <property type="entry name" value="Glutaredoxin"/>
    <property type="match status" value="1"/>
</dbReference>
<proteinExistence type="predicted"/>
<organism evidence="3 4">
    <name type="scientific">Agaricicola taiwanensis</name>
    <dbReference type="NCBI Taxonomy" id="591372"/>
    <lineage>
        <taxon>Bacteria</taxon>
        <taxon>Pseudomonadati</taxon>
        <taxon>Pseudomonadota</taxon>
        <taxon>Alphaproteobacteria</taxon>
        <taxon>Rhodobacterales</taxon>
        <taxon>Paracoccaceae</taxon>
        <taxon>Agaricicola</taxon>
    </lineage>
</organism>
<dbReference type="InterPro" id="IPR004045">
    <property type="entry name" value="Glutathione_S-Trfase_N"/>
</dbReference>
<dbReference type="GO" id="GO:0006749">
    <property type="term" value="P:glutathione metabolic process"/>
    <property type="evidence" value="ECO:0007669"/>
    <property type="project" value="TreeGrafter"/>
</dbReference>
<dbReference type="InterPro" id="IPR040079">
    <property type="entry name" value="Glutathione_S-Trfase"/>
</dbReference>
<protein>
    <submittedName>
        <fullName evidence="3">Glutathione S-transferase</fullName>
    </submittedName>
</protein>
<dbReference type="GO" id="GO:0004364">
    <property type="term" value="F:glutathione transferase activity"/>
    <property type="evidence" value="ECO:0007669"/>
    <property type="project" value="TreeGrafter"/>
</dbReference>
<comment type="caution">
    <text evidence="3">The sequence shown here is derived from an EMBL/GenBank/DDBJ whole genome shotgun (WGS) entry which is preliminary data.</text>
</comment>
<evidence type="ECO:0000313" key="4">
    <source>
        <dbReference type="Proteomes" id="UP000602745"/>
    </source>
</evidence>
<evidence type="ECO:0000259" key="2">
    <source>
        <dbReference type="PROSITE" id="PS50405"/>
    </source>
</evidence>
<dbReference type="EMBL" id="BMCP01000005">
    <property type="protein sequence ID" value="GGE52647.1"/>
    <property type="molecule type" value="Genomic_DNA"/>
</dbReference>
<reference evidence="3" key="2">
    <citation type="submission" date="2020-09" db="EMBL/GenBank/DDBJ databases">
        <authorList>
            <person name="Sun Q."/>
            <person name="Sedlacek I."/>
        </authorList>
    </citation>
    <scope>NUCLEOTIDE SEQUENCE</scope>
    <source>
        <strain evidence="3">CCM 7684</strain>
    </source>
</reference>
<dbReference type="Gene3D" id="1.20.1050.10">
    <property type="match status" value="1"/>
</dbReference>
<dbReference type="InterPro" id="IPR036249">
    <property type="entry name" value="Thioredoxin-like_sf"/>
</dbReference>
<dbReference type="PROSITE" id="PS50404">
    <property type="entry name" value="GST_NTER"/>
    <property type="match status" value="1"/>
</dbReference>
<dbReference type="PANTHER" id="PTHR11571">
    <property type="entry name" value="GLUTATHIONE S-TRANSFERASE"/>
    <property type="match status" value="1"/>
</dbReference>
<accession>A0A8J2YM95</accession>
<dbReference type="Proteomes" id="UP000602745">
    <property type="component" value="Unassembled WGS sequence"/>
</dbReference>
<dbReference type="InterPro" id="IPR036282">
    <property type="entry name" value="Glutathione-S-Trfase_C_sf"/>
</dbReference>
<feature type="domain" description="GST N-terminal" evidence="1">
    <location>
        <begin position="1"/>
        <end position="83"/>
    </location>
</feature>
<evidence type="ECO:0000313" key="3">
    <source>
        <dbReference type="EMBL" id="GGE52647.1"/>
    </source>
</evidence>
<name>A0A8J2YM95_9RHOB</name>
<dbReference type="CDD" id="cd03192">
    <property type="entry name" value="GST_C_Sigma_like"/>
    <property type="match status" value="1"/>
</dbReference>